<name>A0AAP9HGH0_LACPA</name>
<evidence type="ECO:0000313" key="2">
    <source>
        <dbReference type="Proteomes" id="UP000423274"/>
    </source>
</evidence>
<gene>
    <name evidence="1" type="ORF">LCAKO_0460</name>
</gene>
<organism evidence="1 2">
    <name type="scientific">Lacticaseibacillus paracasei subsp. paracasei</name>
    <dbReference type="NCBI Taxonomy" id="47714"/>
    <lineage>
        <taxon>Bacteria</taxon>
        <taxon>Bacillati</taxon>
        <taxon>Bacillota</taxon>
        <taxon>Bacilli</taxon>
        <taxon>Lactobacillales</taxon>
        <taxon>Lactobacillaceae</taxon>
        <taxon>Lacticaseibacillus</taxon>
    </lineage>
</organism>
<dbReference type="AlphaFoldDB" id="A0AAP9HGH0"/>
<protein>
    <submittedName>
        <fullName evidence="1">Uncharacterized protein</fullName>
    </submittedName>
</protein>
<sequence length="38" mass="4511">MHSNNTSNNNELAENFFVKLETLFMLTQFPEQQQLSQH</sequence>
<accession>A0AAP9HGH0</accession>
<dbReference type="Proteomes" id="UP000423274">
    <property type="component" value="Chromosome"/>
</dbReference>
<proteinExistence type="predicted"/>
<dbReference type="EMBL" id="CP022954">
    <property type="protein sequence ID" value="QGV17037.1"/>
    <property type="molecule type" value="Genomic_DNA"/>
</dbReference>
<reference evidence="1 2" key="1">
    <citation type="submission" date="2017-08" db="EMBL/GenBank/DDBJ databases">
        <title>Genome sequence, comparative genomics and functional analysis of the highly adhesive Lactobacillus paracasei Kobulty strain.</title>
        <authorList>
            <person name="Koryszewska-Baginska A."/>
            <person name="Grynberg M."/>
            <person name="Aleksandrzak-Piekarczyk T."/>
        </authorList>
    </citation>
    <scope>NUCLEOTIDE SEQUENCE [LARGE SCALE GENOMIC DNA]</scope>
    <source>
        <strain evidence="1 2">IBB3423</strain>
    </source>
</reference>
<evidence type="ECO:0000313" key="1">
    <source>
        <dbReference type="EMBL" id="QGV17037.1"/>
    </source>
</evidence>